<dbReference type="AlphaFoldDB" id="A0AAW1IVZ4"/>
<dbReference type="Proteomes" id="UP001458880">
    <property type="component" value="Unassembled WGS sequence"/>
</dbReference>
<proteinExistence type="predicted"/>
<accession>A0AAW1IVZ4</accession>
<keyword evidence="3" id="KW-1185">Reference proteome</keyword>
<name>A0AAW1IVZ4_POPJA</name>
<evidence type="ECO:0000313" key="3">
    <source>
        <dbReference type="Proteomes" id="UP001458880"/>
    </source>
</evidence>
<evidence type="ECO:0000313" key="2">
    <source>
        <dbReference type="EMBL" id="KAK9694424.1"/>
    </source>
</evidence>
<reference evidence="2 3" key="1">
    <citation type="journal article" date="2024" name="BMC Genomics">
        <title>De novo assembly and annotation of Popillia japonica's genome with initial clues to its potential as an invasive pest.</title>
        <authorList>
            <person name="Cucini C."/>
            <person name="Boschi S."/>
            <person name="Funari R."/>
            <person name="Cardaioli E."/>
            <person name="Iannotti N."/>
            <person name="Marturano G."/>
            <person name="Paoli F."/>
            <person name="Bruttini M."/>
            <person name="Carapelli A."/>
            <person name="Frati F."/>
            <person name="Nardi F."/>
        </authorList>
    </citation>
    <scope>NUCLEOTIDE SEQUENCE [LARGE SCALE GENOMIC DNA]</scope>
    <source>
        <strain evidence="2">DMR45628</strain>
    </source>
</reference>
<dbReference type="EMBL" id="JASPKY010000513">
    <property type="protein sequence ID" value="KAK9694424.1"/>
    <property type="molecule type" value="Genomic_DNA"/>
</dbReference>
<feature type="region of interest" description="Disordered" evidence="1">
    <location>
        <begin position="1"/>
        <end position="24"/>
    </location>
</feature>
<sequence>MSVNQRNESRQASNGASRSRSLTRWRQRHTIESPYRSPLLKAAQSDLSSLPLLSPLIYSADRLTGINANNNNIQLSYYITALQRPIKLWTRTEHIKNFWGLDRVAPHAAQPGWVPVGWGTRTAEHRLRCLYAPCCRKLRNHYMTAFGGYGADMRGVSVVCCQEEVFAEI</sequence>
<protein>
    <submittedName>
        <fullName evidence="2">Uncharacterized protein</fullName>
    </submittedName>
</protein>
<organism evidence="2 3">
    <name type="scientific">Popillia japonica</name>
    <name type="common">Japanese beetle</name>
    <dbReference type="NCBI Taxonomy" id="7064"/>
    <lineage>
        <taxon>Eukaryota</taxon>
        <taxon>Metazoa</taxon>
        <taxon>Ecdysozoa</taxon>
        <taxon>Arthropoda</taxon>
        <taxon>Hexapoda</taxon>
        <taxon>Insecta</taxon>
        <taxon>Pterygota</taxon>
        <taxon>Neoptera</taxon>
        <taxon>Endopterygota</taxon>
        <taxon>Coleoptera</taxon>
        <taxon>Polyphaga</taxon>
        <taxon>Scarabaeiformia</taxon>
        <taxon>Scarabaeidae</taxon>
        <taxon>Rutelinae</taxon>
        <taxon>Popillia</taxon>
    </lineage>
</organism>
<comment type="caution">
    <text evidence="2">The sequence shown here is derived from an EMBL/GenBank/DDBJ whole genome shotgun (WGS) entry which is preliminary data.</text>
</comment>
<feature type="compositionally biased region" description="Polar residues" evidence="1">
    <location>
        <begin position="1"/>
        <end position="20"/>
    </location>
</feature>
<gene>
    <name evidence="2" type="ORF">QE152_g33557</name>
</gene>
<evidence type="ECO:0000256" key="1">
    <source>
        <dbReference type="SAM" id="MobiDB-lite"/>
    </source>
</evidence>